<feature type="compositionally biased region" description="Basic and acidic residues" evidence="1">
    <location>
        <begin position="12"/>
        <end position="25"/>
    </location>
</feature>
<protein>
    <submittedName>
        <fullName evidence="2">Uncharacterized protein</fullName>
    </submittedName>
</protein>
<evidence type="ECO:0000256" key="1">
    <source>
        <dbReference type="SAM" id="MobiDB-lite"/>
    </source>
</evidence>
<dbReference type="InParanoid" id="E2BLH4"/>
<organism evidence="3">
    <name type="scientific">Harpegnathos saltator</name>
    <name type="common">Jerdon's jumping ant</name>
    <dbReference type="NCBI Taxonomy" id="610380"/>
    <lineage>
        <taxon>Eukaryota</taxon>
        <taxon>Metazoa</taxon>
        <taxon>Ecdysozoa</taxon>
        <taxon>Arthropoda</taxon>
        <taxon>Hexapoda</taxon>
        <taxon>Insecta</taxon>
        <taxon>Pterygota</taxon>
        <taxon>Neoptera</taxon>
        <taxon>Endopterygota</taxon>
        <taxon>Hymenoptera</taxon>
        <taxon>Apocrita</taxon>
        <taxon>Aculeata</taxon>
        <taxon>Formicoidea</taxon>
        <taxon>Formicidae</taxon>
        <taxon>Ponerinae</taxon>
        <taxon>Ponerini</taxon>
        <taxon>Harpegnathos</taxon>
    </lineage>
</organism>
<feature type="region of interest" description="Disordered" evidence="1">
    <location>
        <begin position="1"/>
        <end position="34"/>
    </location>
</feature>
<dbReference type="Proteomes" id="UP000008237">
    <property type="component" value="Unassembled WGS sequence"/>
</dbReference>
<proteinExistence type="predicted"/>
<evidence type="ECO:0000313" key="2">
    <source>
        <dbReference type="EMBL" id="EFN83442.1"/>
    </source>
</evidence>
<sequence length="95" mass="10872">MGYKEGQVVSSAEHKILASKEDNPLQRKTSGNPTSEVRLAVNSVKSLLMVEYNFKKLDCKQFYDYCVESKKLPMFGAAQNMNRVEMLQQTNKKHI</sequence>
<evidence type="ECO:0000313" key="3">
    <source>
        <dbReference type="Proteomes" id="UP000008237"/>
    </source>
</evidence>
<dbReference type="EMBL" id="GL449025">
    <property type="protein sequence ID" value="EFN83442.1"/>
    <property type="molecule type" value="Genomic_DNA"/>
</dbReference>
<reference evidence="2 3" key="1">
    <citation type="journal article" date="2010" name="Science">
        <title>Genomic comparison of the ants Camponotus floridanus and Harpegnathos saltator.</title>
        <authorList>
            <person name="Bonasio R."/>
            <person name="Zhang G."/>
            <person name="Ye C."/>
            <person name="Mutti N.S."/>
            <person name="Fang X."/>
            <person name="Qin N."/>
            <person name="Donahue G."/>
            <person name="Yang P."/>
            <person name="Li Q."/>
            <person name="Li C."/>
            <person name="Zhang P."/>
            <person name="Huang Z."/>
            <person name="Berger S.L."/>
            <person name="Reinberg D."/>
            <person name="Wang J."/>
            <person name="Liebig J."/>
        </authorList>
    </citation>
    <scope>NUCLEOTIDE SEQUENCE [LARGE SCALE GENOMIC DNA]</scope>
    <source>
        <strain evidence="2 3">R22 G/1</strain>
    </source>
</reference>
<accession>E2BLH4</accession>
<name>E2BLH4_HARSA</name>
<dbReference type="AlphaFoldDB" id="E2BLH4"/>
<keyword evidence="3" id="KW-1185">Reference proteome</keyword>
<gene>
    <name evidence="2" type="ORF">EAI_07822</name>
</gene>